<feature type="region of interest" description="Disordered" evidence="1">
    <location>
        <begin position="1"/>
        <end position="104"/>
    </location>
</feature>
<accession>A0AAN9U199</accession>
<dbReference type="EMBL" id="JAKJXP020000282">
    <property type="protein sequence ID" value="KAK7736607.1"/>
    <property type="molecule type" value="Genomic_DNA"/>
</dbReference>
<evidence type="ECO:0000313" key="3">
    <source>
        <dbReference type="Proteomes" id="UP001320420"/>
    </source>
</evidence>
<comment type="caution">
    <text evidence="2">The sequence shown here is derived from an EMBL/GenBank/DDBJ whole genome shotgun (WGS) entry which is preliminary data.</text>
</comment>
<evidence type="ECO:0000313" key="2">
    <source>
        <dbReference type="EMBL" id="KAK7736607.1"/>
    </source>
</evidence>
<dbReference type="AlphaFoldDB" id="A0AAN9U199"/>
<feature type="compositionally biased region" description="Polar residues" evidence="1">
    <location>
        <begin position="46"/>
        <end position="68"/>
    </location>
</feature>
<reference evidence="2 3" key="1">
    <citation type="submission" date="2024-02" db="EMBL/GenBank/DDBJ databases">
        <title>De novo assembly and annotation of 12 fungi associated with fruit tree decline syndrome in Ontario, Canada.</title>
        <authorList>
            <person name="Sulman M."/>
            <person name="Ellouze W."/>
            <person name="Ilyukhin E."/>
        </authorList>
    </citation>
    <scope>NUCLEOTIDE SEQUENCE [LARGE SCALE GENOMIC DNA]</scope>
    <source>
        <strain evidence="2 3">M11/M66-122</strain>
    </source>
</reference>
<name>A0AAN9U199_9PEZI</name>
<feature type="non-terminal residue" evidence="2">
    <location>
        <position position="1"/>
    </location>
</feature>
<organism evidence="2 3">
    <name type="scientific">Diatrype stigma</name>
    <dbReference type="NCBI Taxonomy" id="117547"/>
    <lineage>
        <taxon>Eukaryota</taxon>
        <taxon>Fungi</taxon>
        <taxon>Dikarya</taxon>
        <taxon>Ascomycota</taxon>
        <taxon>Pezizomycotina</taxon>
        <taxon>Sordariomycetes</taxon>
        <taxon>Xylariomycetidae</taxon>
        <taxon>Xylariales</taxon>
        <taxon>Diatrypaceae</taxon>
        <taxon>Diatrype</taxon>
    </lineage>
</organism>
<sequence length="104" mass="11636">KAIELRTMWPAGTITSSDPPPPSLNPFPSPWKSEKPHRSYPLPHEYTSSIVTGDSKSQRSRPSSTLSQRRALRNVLPVPEPSLQAKPSADSPFLRGSRLRYESR</sequence>
<feature type="compositionally biased region" description="Pro residues" evidence="1">
    <location>
        <begin position="18"/>
        <end position="29"/>
    </location>
</feature>
<protein>
    <submittedName>
        <fullName evidence="2">Uncharacterized protein</fullName>
    </submittedName>
</protein>
<proteinExistence type="predicted"/>
<dbReference type="Proteomes" id="UP001320420">
    <property type="component" value="Unassembled WGS sequence"/>
</dbReference>
<gene>
    <name evidence="2" type="ORF">SLS62_011449</name>
</gene>
<keyword evidence="3" id="KW-1185">Reference proteome</keyword>
<evidence type="ECO:0000256" key="1">
    <source>
        <dbReference type="SAM" id="MobiDB-lite"/>
    </source>
</evidence>